<reference evidence="2" key="1">
    <citation type="submission" date="2021-10" db="EMBL/GenBank/DDBJ databases">
        <authorList>
            <person name="Lyu M."/>
            <person name="Wang X."/>
            <person name="Meng X."/>
            <person name="Xu K."/>
        </authorList>
    </citation>
    <scope>NUCLEOTIDE SEQUENCE</scope>
    <source>
        <strain evidence="2">A6</strain>
    </source>
</reference>
<comment type="caution">
    <text evidence="2">The sequence shown here is derived from an EMBL/GenBank/DDBJ whole genome shotgun (WGS) entry which is preliminary data.</text>
</comment>
<dbReference type="EMBL" id="JAJGAK010000003">
    <property type="protein sequence ID" value="MCC8363812.1"/>
    <property type="molecule type" value="Genomic_DNA"/>
</dbReference>
<protein>
    <submittedName>
        <fullName evidence="2">YeeE/YedE family protein</fullName>
    </submittedName>
</protein>
<keyword evidence="1" id="KW-0812">Transmembrane</keyword>
<evidence type="ECO:0000313" key="2">
    <source>
        <dbReference type="EMBL" id="MCC8363812.1"/>
    </source>
</evidence>
<feature type="transmembrane region" description="Helical" evidence="1">
    <location>
        <begin position="83"/>
        <end position="101"/>
    </location>
</feature>
<dbReference type="Proteomes" id="UP001165293">
    <property type="component" value="Unassembled WGS sequence"/>
</dbReference>
<feature type="transmembrane region" description="Helical" evidence="1">
    <location>
        <begin position="107"/>
        <end position="130"/>
    </location>
</feature>
<gene>
    <name evidence="2" type="ORF">LK996_12085</name>
</gene>
<name>A0ABS8JJN3_9GAMM</name>
<dbReference type="Pfam" id="PF20398">
    <property type="entry name" value="DUF6691"/>
    <property type="match status" value="1"/>
</dbReference>
<keyword evidence="3" id="KW-1185">Reference proteome</keyword>
<organism evidence="2 3">
    <name type="scientific">Noviluteimonas lactosilytica</name>
    <dbReference type="NCBI Taxonomy" id="2888523"/>
    <lineage>
        <taxon>Bacteria</taxon>
        <taxon>Pseudomonadati</taxon>
        <taxon>Pseudomonadota</taxon>
        <taxon>Gammaproteobacteria</taxon>
        <taxon>Lysobacterales</taxon>
        <taxon>Lysobacteraceae</taxon>
        <taxon>Noviluteimonas</taxon>
    </lineage>
</organism>
<evidence type="ECO:0000313" key="3">
    <source>
        <dbReference type="Proteomes" id="UP001165293"/>
    </source>
</evidence>
<dbReference type="RefSeq" id="WP_230527617.1">
    <property type="nucleotide sequence ID" value="NZ_JAJGAK010000003.1"/>
</dbReference>
<accession>A0ABS8JJN3</accession>
<evidence type="ECO:0000256" key="1">
    <source>
        <dbReference type="SAM" id="Phobius"/>
    </source>
</evidence>
<feature type="transmembrane region" description="Helical" evidence="1">
    <location>
        <begin position="45"/>
        <end position="62"/>
    </location>
</feature>
<dbReference type="InterPro" id="IPR046513">
    <property type="entry name" value="DUF6691"/>
</dbReference>
<sequence length="141" mass="14899">MKRVVAAFLAGALFGIGLVVGRMSDPNIVLGFLDLAGDFDPSLLFVMIGAMGTTLVLFRFVLRRDRPLLDADFHLPTNRIVDARLVAGAAIFGVGWGLSGYCPGPVLVGAGGGMWTALLFIPAMIAGALLQRAVSLRRATR</sequence>
<proteinExistence type="predicted"/>
<keyword evidence="1" id="KW-1133">Transmembrane helix</keyword>
<keyword evidence="1" id="KW-0472">Membrane</keyword>